<organism evidence="2 3">
    <name type="scientific">Nocardioides szechwanensis</name>
    <dbReference type="NCBI Taxonomy" id="1005944"/>
    <lineage>
        <taxon>Bacteria</taxon>
        <taxon>Bacillati</taxon>
        <taxon>Actinomycetota</taxon>
        <taxon>Actinomycetes</taxon>
        <taxon>Propionibacteriales</taxon>
        <taxon>Nocardioidaceae</taxon>
        <taxon>Nocardioides</taxon>
    </lineage>
</organism>
<dbReference type="EMBL" id="FNIC01000004">
    <property type="protein sequence ID" value="SDN82943.1"/>
    <property type="molecule type" value="Genomic_DNA"/>
</dbReference>
<dbReference type="AlphaFoldDB" id="A0A1H0EKT2"/>
<sequence>MSDSSIFVKTELDYRSNRIRTSVKGNRHSRSRNPFVRRPADKSEIRG</sequence>
<feature type="region of interest" description="Disordered" evidence="1">
    <location>
        <begin position="19"/>
        <end position="47"/>
    </location>
</feature>
<name>A0A1H0EKT2_9ACTN</name>
<evidence type="ECO:0000313" key="3">
    <source>
        <dbReference type="Proteomes" id="UP000199004"/>
    </source>
</evidence>
<dbReference type="RefSeq" id="WP_170254326.1">
    <property type="nucleotide sequence ID" value="NZ_BKAE01000010.1"/>
</dbReference>
<dbReference type="Proteomes" id="UP000199004">
    <property type="component" value="Unassembled WGS sequence"/>
</dbReference>
<gene>
    <name evidence="2" type="ORF">SAMN05192576_2889</name>
</gene>
<keyword evidence="3" id="KW-1185">Reference proteome</keyword>
<feature type="compositionally biased region" description="Basic and acidic residues" evidence="1">
    <location>
        <begin position="38"/>
        <end position="47"/>
    </location>
</feature>
<evidence type="ECO:0000256" key="1">
    <source>
        <dbReference type="SAM" id="MobiDB-lite"/>
    </source>
</evidence>
<evidence type="ECO:0000313" key="2">
    <source>
        <dbReference type="EMBL" id="SDN82943.1"/>
    </source>
</evidence>
<accession>A0A1H0EKT2</accession>
<protein>
    <submittedName>
        <fullName evidence="2">Uncharacterized protein</fullName>
    </submittedName>
</protein>
<proteinExistence type="predicted"/>
<reference evidence="2 3" key="1">
    <citation type="submission" date="2016-10" db="EMBL/GenBank/DDBJ databases">
        <authorList>
            <person name="de Groot N.N."/>
        </authorList>
    </citation>
    <scope>NUCLEOTIDE SEQUENCE [LARGE SCALE GENOMIC DNA]</scope>
    <source>
        <strain evidence="2 3">CGMCC 1.11147</strain>
    </source>
</reference>
<dbReference type="STRING" id="1005944.SAMN05192576_2889"/>